<dbReference type="Proteomes" id="UP000282438">
    <property type="component" value="Chromosome"/>
</dbReference>
<protein>
    <submittedName>
        <fullName evidence="6">Flagellar hook-associated protein 3</fullName>
    </submittedName>
</protein>
<dbReference type="Pfam" id="PF00669">
    <property type="entry name" value="Flagellin_N"/>
    <property type="match status" value="1"/>
</dbReference>
<organism evidence="6 7">
    <name type="scientific">Iodobacter ciconiae</name>
    <dbReference type="NCBI Taxonomy" id="2496266"/>
    <lineage>
        <taxon>Bacteria</taxon>
        <taxon>Pseudomonadati</taxon>
        <taxon>Pseudomonadota</taxon>
        <taxon>Betaproteobacteria</taxon>
        <taxon>Neisseriales</taxon>
        <taxon>Chitinibacteraceae</taxon>
        <taxon>Iodobacter</taxon>
    </lineage>
</organism>
<dbReference type="RefSeq" id="WP_125971694.1">
    <property type="nucleotide sequence ID" value="NZ_CP034433.1"/>
</dbReference>
<dbReference type="GO" id="GO:0071973">
    <property type="term" value="P:bacterial-type flagellum-dependent cell motility"/>
    <property type="evidence" value="ECO:0007669"/>
    <property type="project" value="InterPro"/>
</dbReference>
<dbReference type="GO" id="GO:0009424">
    <property type="term" value="C:bacterial-type flagellum hook"/>
    <property type="evidence" value="ECO:0007669"/>
    <property type="project" value="InterPro"/>
</dbReference>
<dbReference type="PANTHER" id="PTHR42792">
    <property type="entry name" value="FLAGELLIN"/>
    <property type="match status" value="1"/>
</dbReference>
<evidence type="ECO:0000256" key="1">
    <source>
        <dbReference type="ARBA" id="ARBA00004365"/>
    </source>
</evidence>
<dbReference type="EMBL" id="CP034433">
    <property type="protein sequence ID" value="AZN35675.1"/>
    <property type="molecule type" value="Genomic_DNA"/>
</dbReference>
<evidence type="ECO:0000256" key="4">
    <source>
        <dbReference type="ARBA" id="ARBA00023143"/>
    </source>
</evidence>
<keyword evidence="6" id="KW-0969">Cilium</keyword>
<keyword evidence="7" id="KW-1185">Reference proteome</keyword>
<dbReference type="GO" id="GO:0005198">
    <property type="term" value="F:structural molecule activity"/>
    <property type="evidence" value="ECO:0007669"/>
    <property type="project" value="InterPro"/>
</dbReference>
<dbReference type="KEGG" id="iod:EJO50_03740"/>
<dbReference type="InterPro" id="IPR001492">
    <property type="entry name" value="Flagellin"/>
</dbReference>
<dbReference type="Gene3D" id="1.20.1330.10">
    <property type="entry name" value="f41 fragment of flagellin, N-terminal domain"/>
    <property type="match status" value="2"/>
</dbReference>
<dbReference type="InterPro" id="IPR013384">
    <property type="entry name" value="Flagell_FlgL"/>
</dbReference>
<feature type="domain" description="Flagellin N-terminal" evidence="5">
    <location>
        <begin position="5"/>
        <end position="139"/>
    </location>
</feature>
<evidence type="ECO:0000313" key="7">
    <source>
        <dbReference type="Proteomes" id="UP000282438"/>
    </source>
</evidence>
<dbReference type="PANTHER" id="PTHR42792:SF1">
    <property type="entry name" value="FLAGELLAR HOOK-ASSOCIATED PROTEIN 3"/>
    <property type="match status" value="1"/>
</dbReference>
<dbReference type="OrthoDB" id="9768249at2"/>
<keyword evidence="4" id="KW-0975">Bacterial flagellum</keyword>
<evidence type="ECO:0000256" key="3">
    <source>
        <dbReference type="ARBA" id="ARBA00005709"/>
    </source>
</evidence>
<dbReference type="InterPro" id="IPR001029">
    <property type="entry name" value="Flagellin_N"/>
</dbReference>
<keyword evidence="6" id="KW-0966">Cell projection</keyword>
<evidence type="ECO:0000256" key="2">
    <source>
        <dbReference type="ARBA" id="ARBA00004613"/>
    </source>
</evidence>
<dbReference type="NCBIfam" id="TIGR02550">
    <property type="entry name" value="flagell_flgL"/>
    <property type="match status" value="1"/>
</dbReference>
<dbReference type="AlphaFoldDB" id="A0A3S8ZQD6"/>
<proteinExistence type="inferred from homology"/>
<evidence type="ECO:0000259" key="5">
    <source>
        <dbReference type="Pfam" id="PF00669"/>
    </source>
</evidence>
<dbReference type="GO" id="GO:0005576">
    <property type="term" value="C:extracellular region"/>
    <property type="evidence" value="ECO:0007669"/>
    <property type="project" value="UniProtKB-SubCell"/>
</dbReference>
<comment type="similarity">
    <text evidence="3">Belongs to the bacterial flagellin family.</text>
</comment>
<comment type="subcellular location">
    <subcellularLocation>
        <location evidence="1">Bacterial flagellum</location>
    </subcellularLocation>
    <subcellularLocation>
        <location evidence="2">Secreted</location>
    </subcellularLocation>
</comment>
<keyword evidence="6" id="KW-0282">Flagellum</keyword>
<reference evidence="6 7" key="1">
    <citation type="submission" date="2018-12" db="EMBL/GenBank/DDBJ databases">
        <title>Complete genome sequence of Iodobacter sp. H11R3.</title>
        <authorList>
            <person name="Bae J.-W."/>
        </authorList>
    </citation>
    <scope>NUCLEOTIDE SEQUENCE [LARGE SCALE GENOMIC DNA]</scope>
    <source>
        <strain evidence="6 7">H11R3</strain>
    </source>
</reference>
<evidence type="ECO:0000313" key="6">
    <source>
        <dbReference type="EMBL" id="AZN35675.1"/>
    </source>
</evidence>
<dbReference type="SUPFAM" id="SSF64518">
    <property type="entry name" value="Phase 1 flagellin"/>
    <property type="match status" value="1"/>
</dbReference>
<name>A0A3S8ZQD6_9NEIS</name>
<accession>A0A3S8ZQD6</accession>
<sequence length="486" mass="51976">MRIATTTIYKQGAAELQRHSNVQAKLQNQLSTGRRVLTPADDPISSAKVLDITQAQELNKQYAVNSQTADSAMRLSESTLQQVSDLLHDIYSLAVKAGNPSQTLAEKKLLDSELQGQYKEMMSLANATDGVGAYLFSGFKGSTQPFSETSFGNVIYSGDDGQRQMQISGSRQIPVSESGYQIFQAGRTGNGNFVNSANAVAPGNSGSGVISPGEVVDITKWNDPAHSQKFKIEFQSVDDPAKPGKPVIAYDIIDNQALLTDGVTANPNFNKSIVDGHDYTAGARPVIPGTLNNYPRAYIPGGDIAFKSLATDPVGVPPVAAWDYGIKMNVTGQPAVVIGPLGTGPTPSGPVSSGVMDSFNVDPSRSNGDIFQTMKVFSDALNAYQTSPTGMANFQNQLNTVLQNTSNMLTNVLSSQGNLGARMIETQSVQDTNGDLKVQYGQTLSHLQDLDYSIALSDFSLTQTLLEASRKSFSQVQGLSLFQYIS</sequence>
<gene>
    <name evidence="6" type="primary">flgL</name>
    <name evidence="6" type="ORF">EJO50_03740</name>
</gene>